<dbReference type="Proteomes" id="UP000593758">
    <property type="component" value="Chromosome"/>
</dbReference>
<evidence type="ECO:0000256" key="6">
    <source>
        <dbReference type="HAMAP-Rule" id="MF_00265"/>
    </source>
</evidence>
<feature type="domain" description="PIN" evidence="7">
    <location>
        <begin position="4"/>
        <end position="124"/>
    </location>
</feature>
<dbReference type="HAMAP" id="MF_00265">
    <property type="entry name" value="VapC_Nob1"/>
    <property type="match status" value="1"/>
</dbReference>
<dbReference type="PANTHER" id="PTHR39664:SF2">
    <property type="entry name" value="NUCLEIC ACID-BINDING PROTEIN, CONTAINING PIN DOMAIN-RELATED"/>
    <property type="match status" value="1"/>
</dbReference>
<sequence length="134" mass="14718">MIGIDTNVLVRYVVRDDESQTALADELIDRLTSERRGFISLIVLMETWWVLSSAYTFPAARRVAFVEALLSSEELMVEAADTVRKALSPVRAGADLADAVITQVGAENGCEATMTFDRRAAQRAGMQILGRAPR</sequence>
<dbReference type="GO" id="GO:0004540">
    <property type="term" value="F:RNA nuclease activity"/>
    <property type="evidence" value="ECO:0007669"/>
    <property type="project" value="InterPro"/>
</dbReference>
<keyword evidence="4 6" id="KW-0378">Hydrolase</keyword>
<keyword evidence="1 6" id="KW-1277">Toxin-antitoxin system</keyword>
<organism evidence="8 9">
    <name type="scientific">Ruania alkalisoli</name>
    <dbReference type="NCBI Taxonomy" id="2779775"/>
    <lineage>
        <taxon>Bacteria</taxon>
        <taxon>Bacillati</taxon>
        <taxon>Actinomycetota</taxon>
        <taxon>Actinomycetes</taxon>
        <taxon>Micrococcales</taxon>
        <taxon>Ruaniaceae</taxon>
        <taxon>Ruania</taxon>
    </lineage>
</organism>
<dbReference type="CDD" id="cd18683">
    <property type="entry name" value="PIN_VapC-like"/>
    <property type="match status" value="1"/>
</dbReference>
<dbReference type="PANTHER" id="PTHR39664">
    <property type="match status" value="1"/>
</dbReference>
<name>A0A7M1SPQ6_9MICO</name>
<evidence type="ECO:0000256" key="5">
    <source>
        <dbReference type="ARBA" id="ARBA00022842"/>
    </source>
</evidence>
<evidence type="ECO:0000313" key="8">
    <source>
        <dbReference type="EMBL" id="QOR69431.1"/>
    </source>
</evidence>
<dbReference type="RefSeq" id="WP_193495813.1">
    <property type="nucleotide sequence ID" value="NZ_CP063169.1"/>
</dbReference>
<evidence type="ECO:0000256" key="3">
    <source>
        <dbReference type="ARBA" id="ARBA00022723"/>
    </source>
</evidence>
<protein>
    <recommendedName>
        <fullName evidence="6">Ribonuclease VapC</fullName>
        <shortName evidence="6">RNase VapC</shortName>
        <ecNumber evidence="6">3.1.-.-</ecNumber>
    </recommendedName>
    <alternativeName>
        <fullName evidence="6">Toxin VapC</fullName>
    </alternativeName>
</protein>
<keyword evidence="2 6" id="KW-0540">Nuclease</keyword>
<evidence type="ECO:0000256" key="1">
    <source>
        <dbReference type="ARBA" id="ARBA00022649"/>
    </source>
</evidence>
<dbReference type="InterPro" id="IPR029060">
    <property type="entry name" value="PIN-like_dom_sf"/>
</dbReference>
<dbReference type="EMBL" id="CP063169">
    <property type="protein sequence ID" value="QOR69431.1"/>
    <property type="molecule type" value="Genomic_DNA"/>
</dbReference>
<dbReference type="InterPro" id="IPR002716">
    <property type="entry name" value="PIN_dom"/>
</dbReference>
<dbReference type="EC" id="3.1.-.-" evidence="6"/>
<gene>
    <name evidence="6" type="primary">vapC</name>
    <name evidence="8" type="ORF">IM660_12090</name>
</gene>
<dbReference type="GO" id="GO:0000287">
    <property type="term" value="F:magnesium ion binding"/>
    <property type="evidence" value="ECO:0007669"/>
    <property type="project" value="UniProtKB-UniRule"/>
</dbReference>
<dbReference type="KEGG" id="halt:IM660_12090"/>
<evidence type="ECO:0000256" key="2">
    <source>
        <dbReference type="ARBA" id="ARBA00022722"/>
    </source>
</evidence>
<dbReference type="AlphaFoldDB" id="A0A7M1SPQ6"/>
<dbReference type="GO" id="GO:0016787">
    <property type="term" value="F:hydrolase activity"/>
    <property type="evidence" value="ECO:0007669"/>
    <property type="project" value="UniProtKB-KW"/>
</dbReference>
<comment type="cofactor">
    <cofactor evidence="6">
        <name>Mg(2+)</name>
        <dbReference type="ChEBI" id="CHEBI:18420"/>
    </cofactor>
</comment>
<comment type="similarity">
    <text evidence="6">Belongs to the PINc/VapC protein family.</text>
</comment>
<dbReference type="GO" id="GO:0090729">
    <property type="term" value="F:toxin activity"/>
    <property type="evidence" value="ECO:0007669"/>
    <property type="project" value="UniProtKB-KW"/>
</dbReference>
<feature type="binding site" evidence="6">
    <location>
        <position position="5"/>
    </location>
    <ligand>
        <name>Mg(2+)</name>
        <dbReference type="ChEBI" id="CHEBI:18420"/>
    </ligand>
</feature>
<keyword evidence="3 6" id="KW-0479">Metal-binding</keyword>
<dbReference type="Pfam" id="PF01850">
    <property type="entry name" value="PIN"/>
    <property type="match status" value="1"/>
</dbReference>
<reference evidence="8 9" key="1">
    <citation type="submission" date="2020-10" db="EMBL/GenBank/DDBJ databases">
        <title>Haloactinobacterium sp. RN3S43, a bacterium isolated from saline soil.</title>
        <authorList>
            <person name="Sun J.-Q."/>
        </authorList>
    </citation>
    <scope>NUCLEOTIDE SEQUENCE [LARGE SCALE GENOMIC DNA]</scope>
    <source>
        <strain evidence="8 9">RN3S43</strain>
    </source>
</reference>
<dbReference type="SUPFAM" id="SSF88723">
    <property type="entry name" value="PIN domain-like"/>
    <property type="match status" value="1"/>
</dbReference>
<dbReference type="InterPro" id="IPR022907">
    <property type="entry name" value="VapC_family"/>
</dbReference>
<proteinExistence type="inferred from homology"/>
<feature type="binding site" evidence="6">
    <location>
        <position position="98"/>
    </location>
    <ligand>
        <name>Mg(2+)</name>
        <dbReference type="ChEBI" id="CHEBI:18420"/>
    </ligand>
</feature>
<keyword evidence="5 6" id="KW-0460">Magnesium</keyword>
<keyword evidence="6" id="KW-0800">Toxin</keyword>
<dbReference type="Gene3D" id="3.40.50.1010">
    <property type="entry name" value="5'-nuclease"/>
    <property type="match status" value="1"/>
</dbReference>
<accession>A0A7M1SPQ6</accession>
<evidence type="ECO:0000259" key="7">
    <source>
        <dbReference type="Pfam" id="PF01850"/>
    </source>
</evidence>
<evidence type="ECO:0000313" key="9">
    <source>
        <dbReference type="Proteomes" id="UP000593758"/>
    </source>
</evidence>
<keyword evidence="9" id="KW-1185">Reference proteome</keyword>
<comment type="function">
    <text evidence="6">Toxic component of a toxin-antitoxin (TA) system. An RNase.</text>
</comment>
<evidence type="ECO:0000256" key="4">
    <source>
        <dbReference type="ARBA" id="ARBA00022801"/>
    </source>
</evidence>